<feature type="compositionally biased region" description="Basic and acidic residues" evidence="9">
    <location>
        <begin position="607"/>
        <end position="622"/>
    </location>
</feature>
<dbReference type="GO" id="GO:0000776">
    <property type="term" value="C:kinetochore"/>
    <property type="evidence" value="ECO:0007669"/>
    <property type="project" value="TreeGrafter"/>
</dbReference>
<dbReference type="InterPro" id="IPR038889">
    <property type="entry name" value="Shugoshin1/2"/>
</dbReference>
<keyword evidence="6" id="KW-0175">Coiled coil</keyword>
<comment type="similarity">
    <text evidence="2">Belongs to the shugoshin family.</text>
</comment>
<feature type="region of interest" description="Disordered" evidence="9">
    <location>
        <begin position="323"/>
        <end position="363"/>
    </location>
</feature>
<keyword evidence="8" id="KW-0137">Centromere</keyword>
<evidence type="ECO:0000313" key="12">
    <source>
        <dbReference type="RefSeq" id="XP_005746326.1"/>
    </source>
</evidence>
<dbReference type="GO" id="GO:0051301">
    <property type="term" value="P:cell division"/>
    <property type="evidence" value="ECO:0007669"/>
    <property type="project" value="UniProtKB-KW"/>
</dbReference>
<keyword evidence="7" id="KW-0131">Cell cycle</keyword>
<name>A0A9Y3VPI9_9CICH</name>
<evidence type="ECO:0000256" key="1">
    <source>
        <dbReference type="ARBA" id="ARBA00004584"/>
    </source>
</evidence>
<dbReference type="CTD" id="151246"/>
<evidence type="ECO:0000256" key="5">
    <source>
        <dbReference type="ARBA" id="ARBA00022829"/>
    </source>
</evidence>
<dbReference type="RefSeq" id="XP_005746328.1">
    <property type="nucleotide sequence ID" value="XM_005746271.2"/>
</dbReference>
<keyword evidence="5" id="KW-0159">Chromosome partition</keyword>
<feature type="compositionally biased region" description="Basic residues" evidence="9">
    <location>
        <begin position="856"/>
        <end position="868"/>
    </location>
</feature>
<accession>A0A9Y3VPI9</accession>
<keyword evidence="11" id="KW-1185">Reference proteome</keyword>
<evidence type="ECO:0000259" key="10">
    <source>
        <dbReference type="Pfam" id="PF07557"/>
    </source>
</evidence>
<organism evidence="11 14">
    <name type="scientific">Pundamilia nyererei</name>
    <dbReference type="NCBI Taxonomy" id="303518"/>
    <lineage>
        <taxon>Eukaryota</taxon>
        <taxon>Metazoa</taxon>
        <taxon>Chordata</taxon>
        <taxon>Craniata</taxon>
        <taxon>Vertebrata</taxon>
        <taxon>Euteleostomi</taxon>
        <taxon>Actinopterygii</taxon>
        <taxon>Neopterygii</taxon>
        <taxon>Teleostei</taxon>
        <taxon>Neoteleostei</taxon>
        <taxon>Acanthomorphata</taxon>
        <taxon>Ovalentaria</taxon>
        <taxon>Cichlomorphae</taxon>
        <taxon>Cichliformes</taxon>
        <taxon>Cichlidae</taxon>
        <taxon>African cichlids</taxon>
        <taxon>Pseudocrenilabrinae</taxon>
        <taxon>Haplochromini</taxon>
        <taxon>Pundamilia</taxon>
    </lineage>
</organism>
<dbReference type="GO" id="GO:0007059">
    <property type="term" value="P:chromosome segregation"/>
    <property type="evidence" value="ECO:0007669"/>
    <property type="project" value="UniProtKB-KW"/>
</dbReference>
<feature type="region of interest" description="Disordered" evidence="9">
    <location>
        <begin position="849"/>
        <end position="868"/>
    </location>
</feature>
<feature type="domain" description="Shugoshin C-terminal" evidence="10">
    <location>
        <begin position="814"/>
        <end position="838"/>
    </location>
</feature>
<keyword evidence="4" id="KW-0132">Cell division</keyword>
<dbReference type="PANTHER" id="PTHR21577:SF3">
    <property type="entry name" value="SHUGOSHIN 1-RELATED"/>
    <property type="match status" value="1"/>
</dbReference>
<protein>
    <submittedName>
        <fullName evidence="12 13">Shugoshin-like 2</fullName>
    </submittedName>
</protein>
<feature type="compositionally biased region" description="Basic and acidic residues" evidence="9">
    <location>
        <begin position="349"/>
        <end position="358"/>
    </location>
</feature>
<dbReference type="GO" id="GO:0051177">
    <property type="term" value="P:meiotic sister chromatid cohesion"/>
    <property type="evidence" value="ECO:0007669"/>
    <property type="project" value="TreeGrafter"/>
</dbReference>
<evidence type="ECO:0000313" key="11">
    <source>
        <dbReference type="Proteomes" id="UP000695023"/>
    </source>
</evidence>
<evidence type="ECO:0000256" key="4">
    <source>
        <dbReference type="ARBA" id="ARBA00022618"/>
    </source>
</evidence>
<gene>
    <name evidence="12 13 14" type="primary">LOC102203582</name>
</gene>
<feature type="region of interest" description="Disordered" evidence="9">
    <location>
        <begin position="240"/>
        <end position="264"/>
    </location>
</feature>
<feature type="compositionally biased region" description="Polar residues" evidence="9">
    <location>
        <begin position="544"/>
        <end position="560"/>
    </location>
</feature>
<evidence type="ECO:0000256" key="7">
    <source>
        <dbReference type="ARBA" id="ARBA00023306"/>
    </source>
</evidence>
<reference evidence="12 13" key="1">
    <citation type="submission" date="2025-04" db="UniProtKB">
        <authorList>
            <consortium name="RefSeq"/>
        </authorList>
    </citation>
    <scope>IDENTIFICATION</scope>
</reference>
<evidence type="ECO:0000256" key="3">
    <source>
        <dbReference type="ARBA" id="ARBA00022454"/>
    </source>
</evidence>
<comment type="subcellular location">
    <subcellularLocation>
        <location evidence="1">Chromosome</location>
        <location evidence="1">Centromere</location>
    </subcellularLocation>
</comment>
<feature type="region of interest" description="Disordered" evidence="9">
    <location>
        <begin position="418"/>
        <end position="446"/>
    </location>
</feature>
<evidence type="ECO:0000313" key="14">
    <source>
        <dbReference type="RefSeq" id="XP_005746328.1"/>
    </source>
</evidence>
<dbReference type="Pfam" id="PF07557">
    <property type="entry name" value="Shugoshin_C"/>
    <property type="match status" value="1"/>
</dbReference>
<dbReference type="PANTHER" id="PTHR21577">
    <property type="entry name" value="SHUGOSHIN"/>
    <property type="match status" value="1"/>
</dbReference>
<sequence>MFSLKTMMASKATKQTSTAASKIKNKLLNTSSFFKVSLKTNNKALALALQAQRRRSSQLEMEVMYLQKQVDALCFELATKKYKHRKLLLILNNFRSNALQHLDMVADLFSDSDSQRLSGDSRISSGDIRRENLAAGSQLPLQTDVSRNLWCTSKITTSALLEKTINEDVSTFPNTCEKSTDVCNDNTEAEKRLSTQCAQAAHIEASGMANTPREDVENPSQSQADIHSVVSVQNSQICEKSTPSISGDQNLPSVSTMESETQLGRNQEKTVLLNATMEMTLSEATEIVTVETKAKKKVSSGRKDKEQSCSSSIEVQKSASLLQAHKKPLKDQSTATVTRIPKLGKHQKVSKDKVKSSDRTNISNVDQMDVEDYFSDPKIRFSSTSRSVAEETSSKITCRKSRAKGKWASSVTRKSLFTVPSGESEGSQSHQEKVQKPKVGDESLQSQVSEDALLCAQPESEHAERLSFSKTNTVTNSRGGHKSRCRETFVISITGDSDSPEHDVAPPTGSSFQAEEAVMRKSVVGRLESSNRSKTRRSGKRSWVATQDSGNCQEDSSSGDSGEALPLDWQAALGSQFQKPKKSRRDKTGQPSRNKVVQREEGDDLLDDKTKKKDNKDLRSESETCYLPDPRDASALCLDSEIAKDQLHDLQMLDSQSVISEKHEIFEHLNDSQSRRDSSPTSSRNVFMLNTATETRYPRKTFVVYRRKTKNRSGCSSENITRMSNALDTCSHTVDTSDQAVHQNVGDLLMDELPPWLDVDNSTAHFDVDFLPATPSRETPGRLATIGTAEASPGRVLSTVTNTLTTPDCENGERSRRRRPGKGAVSYKEPPLNSKIRRGDKFTDTTFLSSPVFKDGRKKKKKMTTTAK</sequence>
<feature type="region of interest" description="Disordered" evidence="9">
    <location>
        <begin position="803"/>
        <end position="841"/>
    </location>
</feature>
<dbReference type="InterPro" id="IPR011515">
    <property type="entry name" value="Shugoshin_C"/>
</dbReference>
<feature type="compositionally biased region" description="Polar residues" evidence="9">
    <location>
        <begin position="468"/>
        <end position="478"/>
    </location>
</feature>
<feature type="region of interest" description="Disordered" evidence="9">
    <location>
        <begin position="460"/>
        <end position="626"/>
    </location>
</feature>
<feature type="region of interest" description="Disordered" evidence="9">
    <location>
        <begin position="294"/>
        <end position="313"/>
    </location>
</feature>
<dbReference type="RefSeq" id="XP_005746327.1">
    <property type="nucleotide sequence ID" value="XM_005746270.2"/>
</dbReference>
<evidence type="ECO:0000313" key="13">
    <source>
        <dbReference type="RefSeq" id="XP_005746327.1"/>
    </source>
</evidence>
<keyword evidence="3" id="KW-0158">Chromosome</keyword>
<evidence type="ECO:0000256" key="8">
    <source>
        <dbReference type="ARBA" id="ARBA00023328"/>
    </source>
</evidence>
<dbReference type="AlphaFoldDB" id="A0A9Y3VPI9"/>
<proteinExistence type="inferred from homology"/>
<feature type="compositionally biased region" description="Basic and acidic residues" evidence="9">
    <location>
        <begin position="430"/>
        <end position="441"/>
    </location>
</feature>
<evidence type="ECO:0000256" key="6">
    <source>
        <dbReference type="ARBA" id="ARBA00023054"/>
    </source>
</evidence>
<evidence type="ECO:0000256" key="9">
    <source>
        <dbReference type="SAM" id="MobiDB-lite"/>
    </source>
</evidence>
<dbReference type="RefSeq" id="XP_005746326.1">
    <property type="nucleotide sequence ID" value="XM_005746269.2"/>
</dbReference>
<evidence type="ECO:0000256" key="2">
    <source>
        <dbReference type="ARBA" id="ARBA00010845"/>
    </source>
</evidence>
<dbReference type="Proteomes" id="UP000695023">
    <property type="component" value="Unplaced"/>
</dbReference>